<evidence type="ECO:0000256" key="1">
    <source>
        <dbReference type="SAM" id="SignalP"/>
    </source>
</evidence>
<sequence length="181" mass="19965">MVPTIAGRWARGCGLCVILLPRIVCFAWGDLRGEAWAWQGMACVRGGVRELPMPCRAVPCWGREGGRGSEACAAHSWNPVAGIAARYAMCALDMSRGVWSFPASLCRSYRPMLRRSNEMQKRNAITKCKNARRQCKTRWPKNAGAACCCCCCCQCNECHCSCARRRGLRCSGCDQSGDVLF</sequence>
<dbReference type="RefSeq" id="XP_033395709.1">
    <property type="nucleotide sequence ID" value="XM_033546876.1"/>
</dbReference>
<evidence type="ECO:0008006" key="4">
    <source>
        <dbReference type="Google" id="ProtNLM"/>
    </source>
</evidence>
<proteinExistence type="predicted"/>
<evidence type="ECO:0000313" key="2">
    <source>
        <dbReference type="EMBL" id="KAF2139996.1"/>
    </source>
</evidence>
<accession>A0A6A6B7V6</accession>
<dbReference type="EMBL" id="ML995491">
    <property type="protein sequence ID" value="KAF2139996.1"/>
    <property type="molecule type" value="Genomic_DNA"/>
</dbReference>
<feature type="chain" id="PRO_5025402806" description="Secreted protein" evidence="1">
    <location>
        <begin position="30"/>
        <end position="181"/>
    </location>
</feature>
<name>A0A6A6B7V6_9PEZI</name>
<dbReference type="Proteomes" id="UP000799438">
    <property type="component" value="Unassembled WGS sequence"/>
</dbReference>
<dbReference type="AlphaFoldDB" id="A0A6A6B7V6"/>
<organism evidence="2 3">
    <name type="scientific">Aplosporella prunicola CBS 121167</name>
    <dbReference type="NCBI Taxonomy" id="1176127"/>
    <lineage>
        <taxon>Eukaryota</taxon>
        <taxon>Fungi</taxon>
        <taxon>Dikarya</taxon>
        <taxon>Ascomycota</taxon>
        <taxon>Pezizomycotina</taxon>
        <taxon>Dothideomycetes</taxon>
        <taxon>Dothideomycetes incertae sedis</taxon>
        <taxon>Botryosphaeriales</taxon>
        <taxon>Aplosporellaceae</taxon>
        <taxon>Aplosporella</taxon>
    </lineage>
</organism>
<dbReference type="GeneID" id="54304383"/>
<protein>
    <recommendedName>
        <fullName evidence="4">Secreted protein</fullName>
    </recommendedName>
</protein>
<gene>
    <name evidence="2" type="ORF">K452DRAFT_59144</name>
</gene>
<feature type="signal peptide" evidence="1">
    <location>
        <begin position="1"/>
        <end position="29"/>
    </location>
</feature>
<reference evidence="2" key="1">
    <citation type="journal article" date="2020" name="Stud. Mycol.">
        <title>101 Dothideomycetes genomes: a test case for predicting lifestyles and emergence of pathogens.</title>
        <authorList>
            <person name="Haridas S."/>
            <person name="Albert R."/>
            <person name="Binder M."/>
            <person name="Bloem J."/>
            <person name="Labutti K."/>
            <person name="Salamov A."/>
            <person name="Andreopoulos B."/>
            <person name="Baker S."/>
            <person name="Barry K."/>
            <person name="Bills G."/>
            <person name="Bluhm B."/>
            <person name="Cannon C."/>
            <person name="Castanera R."/>
            <person name="Culley D."/>
            <person name="Daum C."/>
            <person name="Ezra D."/>
            <person name="Gonzalez J."/>
            <person name="Henrissat B."/>
            <person name="Kuo A."/>
            <person name="Liang C."/>
            <person name="Lipzen A."/>
            <person name="Lutzoni F."/>
            <person name="Magnuson J."/>
            <person name="Mondo S."/>
            <person name="Nolan M."/>
            <person name="Ohm R."/>
            <person name="Pangilinan J."/>
            <person name="Park H.-J."/>
            <person name="Ramirez L."/>
            <person name="Alfaro M."/>
            <person name="Sun H."/>
            <person name="Tritt A."/>
            <person name="Yoshinaga Y."/>
            <person name="Zwiers L.-H."/>
            <person name="Turgeon B."/>
            <person name="Goodwin S."/>
            <person name="Spatafora J."/>
            <person name="Crous P."/>
            <person name="Grigoriev I."/>
        </authorList>
    </citation>
    <scope>NUCLEOTIDE SEQUENCE</scope>
    <source>
        <strain evidence="2">CBS 121167</strain>
    </source>
</reference>
<evidence type="ECO:0000313" key="3">
    <source>
        <dbReference type="Proteomes" id="UP000799438"/>
    </source>
</evidence>
<keyword evidence="3" id="KW-1185">Reference proteome</keyword>
<keyword evidence="1" id="KW-0732">Signal</keyword>